<keyword evidence="1" id="KW-0732">Signal</keyword>
<feature type="chain" id="PRO_5022822401" description="Secreted protein" evidence="1">
    <location>
        <begin position="24"/>
        <end position="74"/>
    </location>
</feature>
<sequence length="74" mass="8137">MAMMRSSWIRAVQLPAVLLVVSSFNTESYIETSVVARASAEREPAGARELSLRRVGRSSSCATYPRILLPARRG</sequence>
<organism evidence="2 3">
    <name type="scientific">Polyporus arcularius HHB13444</name>
    <dbReference type="NCBI Taxonomy" id="1314778"/>
    <lineage>
        <taxon>Eukaryota</taxon>
        <taxon>Fungi</taxon>
        <taxon>Dikarya</taxon>
        <taxon>Basidiomycota</taxon>
        <taxon>Agaricomycotina</taxon>
        <taxon>Agaricomycetes</taxon>
        <taxon>Polyporales</taxon>
        <taxon>Polyporaceae</taxon>
        <taxon>Polyporus</taxon>
    </lineage>
</organism>
<dbReference type="InParanoid" id="A0A5C3P6A3"/>
<gene>
    <name evidence="2" type="ORF">K466DRAFT_235119</name>
</gene>
<reference evidence="2 3" key="1">
    <citation type="journal article" date="2019" name="Nat. Ecol. Evol.">
        <title>Megaphylogeny resolves global patterns of mushroom evolution.</title>
        <authorList>
            <person name="Varga T."/>
            <person name="Krizsan K."/>
            <person name="Foldi C."/>
            <person name="Dima B."/>
            <person name="Sanchez-Garcia M."/>
            <person name="Sanchez-Ramirez S."/>
            <person name="Szollosi G.J."/>
            <person name="Szarkandi J.G."/>
            <person name="Papp V."/>
            <person name="Albert L."/>
            <person name="Andreopoulos W."/>
            <person name="Angelini C."/>
            <person name="Antonin V."/>
            <person name="Barry K.W."/>
            <person name="Bougher N.L."/>
            <person name="Buchanan P."/>
            <person name="Buyck B."/>
            <person name="Bense V."/>
            <person name="Catcheside P."/>
            <person name="Chovatia M."/>
            <person name="Cooper J."/>
            <person name="Damon W."/>
            <person name="Desjardin D."/>
            <person name="Finy P."/>
            <person name="Geml J."/>
            <person name="Haridas S."/>
            <person name="Hughes K."/>
            <person name="Justo A."/>
            <person name="Karasinski D."/>
            <person name="Kautmanova I."/>
            <person name="Kiss B."/>
            <person name="Kocsube S."/>
            <person name="Kotiranta H."/>
            <person name="LaButti K.M."/>
            <person name="Lechner B.E."/>
            <person name="Liimatainen K."/>
            <person name="Lipzen A."/>
            <person name="Lukacs Z."/>
            <person name="Mihaltcheva S."/>
            <person name="Morgado L.N."/>
            <person name="Niskanen T."/>
            <person name="Noordeloos M.E."/>
            <person name="Ohm R.A."/>
            <person name="Ortiz-Santana B."/>
            <person name="Ovrebo C."/>
            <person name="Racz N."/>
            <person name="Riley R."/>
            <person name="Savchenko A."/>
            <person name="Shiryaev A."/>
            <person name="Soop K."/>
            <person name="Spirin V."/>
            <person name="Szebenyi C."/>
            <person name="Tomsovsky M."/>
            <person name="Tulloss R.E."/>
            <person name="Uehling J."/>
            <person name="Grigoriev I.V."/>
            <person name="Vagvolgyi C."/>
            <person name="Papp T."/>
            <person name="Martin F.M."/>
            <person name="Miettinen O."/>
            <person name="Hibbett D.S."/>
            <person name="Nagy L.G."/>
        </authorList>
    </citation>
    <scope>NUCLEOTIDE SEQUENCE [LARGE SCALE GENOMIC DNA]</scope>
    <source>
        <strain evidence="2 3">HHB13444</strain>
    </source>
</reference>
<dbReference type="EMBL" id="ML211340">
    <property type="protein sequence ID" value="TFK84118.1"/>
    <property type="molecule type" value="Genomic_DNA"/>
</dbReference>
<evidence type="ECO:0000313" key="2">
    <source>
        <dbReference type="EMBL" id="TFK84118.1"/>
    </source>
</evidence>
<dbReference type="Proteomes" id="UP000308197">
    <property type="component" value="Unassembled WGS sequence"/>
</dbReference>
<accession>A0A5C3P6A3</accession>
<dbReference type="AlphaFoldDB" id="A0A5C3P6A3"/>
<evidence type="ECO:0008006" key="4">
    <source>
        <dbReference type="Google" id="ProtNLM"/>
    </source>
</evidence>
<name>A0A5C3P6A3_9APHY</name>
<proteinExistence type="predicted"/>
<evidence type="ECO:0000313" key="3">
    <source>
        <dbReference type="Proteomes" id="UP000308197"/>
    </source>
</evidence>
<keyword evidence="3" id="KW-1185">Reference proteome</keyword>
<protein>
    <recommendedName>
        <fullName evidence="4">Secreted protein</fullName>
    </recommendedName>
</protein>
<feature type="signal peptide" evidence="1">
    <location>
        <begin position="1"/>
        <end position="23"/>
    </location>
</feature>
<evidence type="ECO:0000256" key="1">
    <source>
        <dbReference type="SAM" id="SignalP"/>
    </source>
</evidence>